<evidence type="ECO:0000313" key="1">
    <source>
        <dbReference type="EMBL" id="MDX3129562.1"/>
    </source>
</evidence>
<gene>
    <name evidence="1" type="ORF">PV367_07050</name>
</gene>
<comment type="caution">
    <text evidence="1">The sequence shown here is derived from an EMBL/GenBank/DDBJ whole genome shotgun (WGS) entry which is preliminary data.</text>
</comment>
<name>A0AAJ2PLL7_9ACTN</name>
<proteinExistence type="predicted"/>
<protein>
    <submittedName>
        <fullName evidence="1">Uncharacterized protein</fullName>
    </submittedName>
</protein>
<evidence type="ECO:0000313" key="2">
    <source>
        <dbReference type="Proteomes" id="UP001273589"/>
    </source>
</evidence>
<accession>A0AAJ2PLL7</accession>
<dbReference type="AlphaFoldDB" id="A0AAJ2PLL7"/>
<reference evidence="1" key="1">
    <citation type="journal article" date="2023" name="Microb. Genom.">
        <title>Mesoterricola silvestris gen. nov., sp. nov., Mesoterricola sediminis sp. nov., Geothrix oryzae sp. nov., Geothrix edaphica sp. nov., Geothrix rubra sp. nov., and Geothrix limicola sp. nov., six novel members of Acidobacteriota isolated from soils.</title>
        <authorList>
            <person name="Weisberg A.J."/>
            <person name="Pearce E."/>
            <person name="Kramer C.G."/>
            <person name="Chang J.H."/>
            <person name="Clarke C.R."/>
        </authorList>
    </citation>
    <scope>NUCLEOTIDE SEQUENCE</scope>
    <source>
        <strain evidence="1">ND06-05F</strain>
    </source>
</reference>
<dbReference type="RefSeq" id="WP_319690058.1">
    <property type="nucleotide sequence ID" value="NZ_JARAWN010000026.1"/>
</dbReference>
<dbReference type="Proteomes" id="UP001273589">
    <property type="component" value="Unassembled WGS sequence"/>
</dbReference>
<sequence>METAADLRVMLESLAKEDGVFGRVESGDVGSVEEHVYGLVLDAQKAWAPYAIEGSRGPTRPADIADALTAIDKEEARTIMTYLAAGDLVFPGRLRRDREHAHRAAQRVVKLLGWDSTWWTNIELSDAGHGWNPVSRFSFDGVVVGTGNGFVVALLQVGED</sequence>
<dbReference type="EMBL" id="JARAWN010000026">
    <property type="protein sequence ID" value="MDX3129562.1"/>
    <property type="molecule type" value="Genomic_DNA"/>
</dbReference>
<organism evidence="1 2">
    <name type="scientific">Streptomyces europaeiscabiei</name>
    <dbReference type="NCBI Taxonomy" id="146819"/>
    <lineage>
        <taxon>Bacteria</taxon>
        <taxon>Bacillati</taxon>
        <taxon>Actinomycetota</taxon>
        <taxon>Actinomycetes</taxon>
        <taxon>Kitasatosporales</taxon>
        <taxon>Streptomycetaceae</taxon>
        <taxon>Streptomyces</taxon>
    </lineage>
</organism>